<dbReference type="InterPro" id="IPR011990">
    <property type="entry name" value="TPR-like_helical_dom_sf"/>
</dbReference>
<gene>
    <name evidence="2" type="ORF">P378_10850</name>
</gene>
<name>A0A2C6L2J4_9FIRM</name>
<dbReference type="PROSITE" id="PS50005">
    <property type="entry name" value="TPR"/>
    <property type="match status" value="1"/>
</dbReference>
<comment type="caution">
    <text evidence="2">The sequence shown here is derived from an EMBL/GenBank/DDBJ whole genome shotgun (WGS) entry which is preliminary data.</text>
</comment>
<evidence type="ECO:0000313" key="2">
    <source>
        <dbReference type="EMBL" id="PHJ38321.1"/>
    </source>
</evidence>
<dbReference type="InterPro" id="IPR019734">
    <property type="entry name" value="TPR_rpt"/>
</dbReference>
<dbReference type="EMBL" id="AWQQ01000054">
    <property type="protein sequence ID" value="PHJ38321.1"/>
    <property type="molecule type" value="Genomic_DNA"/>
</dbReference>
<evidence type="ECO:0000256" key="1">
    <source>
        <dbReference type="PROSITE-ProRule" id="PRU00339"/>
    </source>
</evidence>
<dbReference type="OrthoDB" id="1807878at2"/>
<dbReference type="Gene3D" id="1.25.40.10">
    <property type="entry name" value="Tetratricopeptide repeat domain"/>
    <property type="match status" value="1"/>
</dbReference>
<protein>
    <submittedName>
        <fullName evidence="2">Uncharacterized protein</fullName>
    </submittedName>
</protein>
<dbReference type="RefSeq" id="WP_099083097.1">
    <property type="nucleotide sequence ID" value="NZ_AWQQ01000054.1"/>
</dbReference>
<keyword evidence="1" id="KW-0802">TPR repeat</keyword>
<proteinExistence type="predicted"/>
<sequence length="381" mass="43100">MFKMNSWKKPRFFDLPNFYLERPGQSEGDGSLQEIFDKAKLSVNQGVAGDVQAAEKALEVLADLRLRIEVNNLVEAYYGCAMALLGREDGNSQESWEKAMEGLRILDEAVSNEPDNTEIRTLRGSVSLKLPETVFHRTKTAIEDFNYLAARYELDASVFSEECYWQVLYDLGAAHNNLGEAREAESIWNKLLSLNPDGKYKDLINPQHVTESDLPAESVPGLEPVETEGRQDLSDWFNAWENDALTKTDELPENDQDNFILLPADDDQETNELRDFINQESDAWGYDTRDKFDIPPDDDDENKVDVWAQDEQDEIKDQVSEEILSAVDIKTGRRPSWRASGCTSWLWPVTGKPPGQPFGCGKKFIRGILRTPSPRLITAAA</sequence>
<keyword evidence="3" id="KW-1185">Reference proteome</keyword>
<organism evidence="2 3">
    <name type="scientific">Desulforamulus profundi</name>
    <dbReference type="NCBI Taxonomy" id="1383067"/>
    <lineage>
        <taxon>Bacteria</taxon>
        <taxon>Bacillati</taxon>
        <taxon>Bacillota</taxon>
        <taxon>Clostridia</taxon>
        <taxon>Eubacteriales</taxon>
        <taxon>Peptococcaceae</taxon>
        <taxon>Desulforamulus</taxon>
    </lineage>
</organism>
<evidence type="ECO:0000313" key="3">
    <source>
        <dbReference type="Proteomes" id="UP000222564"/>
    </source>
</evidence>
<feature type="repeat" description="TPR" evidence="1">
    <location>
        <begin position="165"/>
        <end position="198"/>
    </location>
</feature>
<dbReference type="Proteomes" id="UP000222564">
    <property type="component" value="Unassembled WGS sequence"/>
</dbReference>
<dbReference type="AlphaFoldDB" id="A0A2C6L2J4"/>
<accession>A0A2C6L2J4</accession>
<dbReference type="SUPFAM" id="SSF48452">
    <property type="entry name" value="TPR-like"/>
    <property type="match status" value="1"/>
</dbReference>
<reference evidence="2 3" key="1">
    <citation type="submission" date="2013-09" db="EMBL/GenBank/DDBJ databases">
        <title>Biodegradation of hydrocarbons in the deep terrestrial subsurface : characterization of a microbial consortium composed of two Desulfotomaculum species originating from a deep geological formation.</title>
        <authorList>
            <person name="Aullo T."/>
            <person name="Berlendis S."/>
            <person name="Lascourreges J.-F."/>
            <person name="Dessort D."/>
            <person name="Saint-Laurent S."/>
            <person name="Schraauwers B."/>
            <person name="Mas J."/>
            <person name="Magot M."/>
            <person name="Ranchou-Peyruse A."/>
        </authorList>
    </citation>
    <scope>NUCLEOTIDE SEQUENCE [LARGE SCALE GENOMIC DNA]</scope>
    <source>
        <strain evidence="2 3">Bs107</strain>
    </source>
</reference>